<dbReference type="EMBL" id="DRNO01000149">
    <property type="protein sequence ID" value="HFC03669.1"/>
    <property type="molecule type" value="Genomic_DNA"/>
</dbReference>
<evidence type="ECO:0000256" key="1">
    <source>
        <dbReference type="ARBA" id="ARBA00022723"/>
    </source>
</evidence>
<comment type="similarity">
    <text evidence="4">Belongs to the cyclic nucleotide phosphodiesterase class-III family.</text>
</comment>
<name>A0A7V2SIT3_9BACT</name>
<dbReference type="PANTHER" id="PTHR42988">
    <property type="entry name" value="PHOSPHOHYDROLASE"/>
    <property type="match status" value="1"/>
</dbReference>
<dbReference type="Pfam" id="PF00149">
    <property type="entry name" value="Metallophos"/>
    <property type="match status" value="1"/>
</dbReference>
<keyword evidence="3" id="KW-0408">Iron</keyword>
<feature type="region of interest" description="Disordered" evidence="5">
    <location>
        <begin position="294"/>
        <end position="322"/>
    </location>
</feature>
<dbReference type="AlphaFoldDB" id="A0A7V2SIT3"/>
<dbReference type="InterPro" id="IPR050884">
    <property type="entry name" value="CNP_phosphodiesterase-III"/>
</dbReference>
<gene>
    <name evidence="7" type="ORF">ENJ74_02240</name>
</gene>
<evidence type="ECO:0000256" key="5">
    <source>
        <dbReference type="SAM" id="MobiDB-lite"/>
    </source>
</evidence>
<dbReference type="SUPFAM" id="SSF56300">
    <property type="entry name" value="Metallo-dependent phosphatases"/>
    <property type="match status" value="1"/>
</dbReference>
<dbReference type="GO" id="GO:0016787">
    <property type="term" value="F:hydrolase activity"/>
    <property type="evidence" value="ECO:0007669"/>
    <property type="project" value="UniProtKB-KW"/>
</dbReference>
<keyword evidence="2" id="KW-0378">Hydrolase</keyword>
<protein>
    <submittedName>
        <fullName evidence="7">Metallophosphoesterase</fullName>
    </submittedName>
</protein>
<evidence type="ECO:0000313" key="7">
    <source>
        <dbReference type="EMBL" id="HFC03669.1"/>
    </source>
</evidence>
<dbReference type="PANTHER" id="PTHR42988:SF2">
    <property type="entry name" value="CYCLIC NUCLEOTIDE PHOSPHODIESTERASE CBUA0032-RELATED"/>
    <property type="match status" value="1"/>
</dbReference>
<comment type="caution">
    <text evidence="7">The sequence shown here is derived from an EMBL/GenBank/DDBJ whole genome shotgun (WGS) entry which is preliminary data.</text>
</comment>
<organism evidence="7">
    <name type="scientific">Nitratifractor salsuginis</name>
    <dbReference type="NCBI Taxonomy" id="269261"/>
    <lineage>
        <taxon>Bacteria</taxon>
        <taxon>Pseudomonadati</taxon>
        <taxon>Campylobacterota</taxon>
        <taxon>Epsilonproteobacteria</taxon>
        <taxon>Campylobacterales</taxon>
        <taxon>Sulfurovaceae</taxon>
        <taxon>Nitratifractor</taxon>
    </lineage>
</organism>
<keyword evidence="1" id="KW-0479">Metal-binding</keyword>
<evidence type="ECO:0000256" key="2">
    <source>
        <dbReference type="ARBA" id="ARBA00022801"/>
    </source>
</evidence>
<reference evidence="7" key="1">
    <citation type="journal article" date="2020" name="mSystems">
        <title>Genome- and Community-Level Interaction Insights into Carbon Utilization and Element Cycling Functions of Hydrothermarchaeota in Hydrothermal Sediment.</title>
        <authorList>
            <person name="Zhou Z."/>
            <person name="Liu Y."/>
            <person name="Xu W."/>
            <person name="Pan J."/>
            <person name="Luo Z.H."/>
            <person name="Li M."/>
        </authorList>
    </citation>
    <scope>NUCLEOTIDE SEQUENCE [LARGE SCALE GENOMIC DNA]</scope>
    <source>
        <strain evidence="7">HyVt-513</strain>
    </source>
</reference>
<sequence length="322" mass="36269">MRILHCSDPHFDLSLQTIPWKKWFGKRAIGALNLLGGRGRYFDDAEAKIAALTRFKEQNDVDLVLCTGDLTALGLTAELENAAELLAPLAQPPERFIVIPGNHDVYSADVIRGDHFHLYFGQYMHTDWPQYAVDGPWPIVRLFGESVAVIAINSAKPNPLPWRSDGHIPPVQLEALERILADPRLQKRWVFVMTHYAARLADGTPDKPNHGLRNADAFLHACRSIERGAILNGHIHRCYRTPLQKEGLAIDLYCAGSVTMEGRECFWLFDIEGERMRVRQGAFDAKSGEFRLKEPNRSFQKDLTQGHTKAPEHSDAPAGHRP</sequence>
<proteinExistence type="inferred from homology"/>
<evidence type="ECO:0000259" key="6">
    <source>
        <dbReference type="Pfam" id="PF00149"/>
    </source>
</evidence>
<dbReference type="GO" id="GO:0046872">
    <property type="term" value="F:metal ion binding"/>
    <property type="evidence" value="ECO:0007669"/>
    <property type="project" value="UniProtKB-KW"/>
</dbReference>
<dbReference type="InterPro" id="IPR004843">
    <property type="entry name" value="Calcineurin-like_PHP"/>
</dbReference>
<dbReference type="Proteomes" id="UP000885722">
    <property type="component" value="Unassembled WGS sequence"/>
</dbReference>
<dbReference type="Gene3D" id="3.60.21.10">
    <property type="match status" value="1"/>
</dbReference>
<feature type="domain" description="Calcineurin-like phosphoesterase" evidence="6">
    <location>
        <begin position="1"/>
        <end position="238"/>
    </location>
</feature>
<evidence type="ECO:0000256" key="3">
    <source>
        <dbReference type="ARBA" id="ARBA00023004"/>
    </source>
</evidence>
<evidence type="ECO:0000256" key="4">
    <source>
        <dbReference type="ARBA" id="ARBA00025742"/>
    </source>
</evidence>
<dbReference type="InterPro" id="IPR029052">
    <property type="entry name" value="Metallo-depent_PP-like"/>
</dbReference>
<accession>A0A7V2SIT3</accession>